<dbReference type="Gene3D" id="3.40.630.40">
    <property type="entry name" value="Zn-dependent exopeptidases"/>
    <property type="match status" value="1"/>
</dbReference>
<evidence type="ECO:0000313" key="3">
    <source>
        <dbReference type="Proteomes" id="UP000713904"/>
    </source>
</evidence>
<protein>
    <submittedName>
        <fullName evidence="2">N-acetylmuramoyl-L-alanine amidase</fullName>
    </submittedName>
</protein>
<accession>A0ABR6TMD9</accession>
<gene>
    <name evidence="2" type="ORF">HLB29_07805</name>
</gene>
<dbReference type="SUPFAM" id="SSF53187">
    <property type="entry name" value="Zn-dependent exopeptidases"/>
    <property type="match status" value="1"/>
</dbReference>
<comment type="caution">
    <text evidence="2">The sequence shown here is derived from an EMBL/GenBank/DDBJ whole genome shotgun (WGS) entry which is preliminary data.</text>
</comment>
<evidence type="ECO:0000313" key="2">
    <source>
        <dbReference type="EMBL" id="MBC2576592.1"/>
    </source>
</evidence>
<feature type="domain" description="MurNAc-LAA" evidence="1">
    <location>
        <begin position="69"/>
        <end position="177"/>
    </location>
</feature>
<dbReference type="CDD" id="cd02696">
    <property type="entry name" value="MurNAc-LAA"/>
    <property type="match status" value="1"/>
</dbReference>
<name>A0ABR6TMD9_9FIRM</name>
<organism evidence="2 3">
    <name type="scientific">Peptostreptococcus canis</name>
    <dbReference type="NCBI Taxonomy" id="1159213"/>
    <lineage>
        <taxon>Bacteria</taxon>
        <taxon>Bacillati</taxon>
        <taxon>Bacillota</taxon>
        <taxon>Clostridia</taxon>
        <taxon>Peptostreptococcales</taxon>
        <taxon>Peptostreptococcaceae</taxon>
        <taxon>Peptostreptococcus</taxon>
    </lineage>
</organism>
<reference evidence="2 3" key="1">
    <citation type="submission" date="2020-05" db="EMBL/GenBank/DDBJ databases">
        <title>Draft genome of xy-202 and genomic insight in genome of the genus Peptostreptococcus.</title>
        <authorList>
            <person name="Zhang Z."/>
        </authorList>
    </citation>
    <scope>NUCLEOTIDE SEQUENCE [LARGE SCALE GENOMIC DNA]</scope>
    <source>
        <strain evidence="2 3">DSM 27025</strain>
    </source>
</reference>
<dbReference type="RefSeq" id="WP_185624612.1">
    <property type="nucleotide sequence ID" value="NZ_JABGBW010000007.1"/>
</dbReference>
<sequence>MRIFLSVGHSILRGGGCTSASGYVNEYKYNKELAPYVKRALESLGHTCDVVVCPEGKFTNWKQERGYKLPIANSGRYDIVGELHLNASNGVGHGMECLYYPGDQRGLAIANRACKAFQDLGFKNRGAKARGDLYIISATKPTAVLFESFFCDNKHDTDLAKKLGFDKIAGAICYGLVGQYPNLNKGSETKVNKPVCVMYFRDGNKTTAEFIAQQLNCKCYKDNGKDLPNNEHSKYDIKYIGDLGKTRQDTAKEACKRFLGWNI</sequence>
<dbReference type="EMBL" id="JABGBW010000007">
    <property type="protein sequence ID" value="MBC2576592.1"/>
    <property type="molecule type" value="Genomic_DNA"/>
</dbReference>
<proteinExistence type="predicted"/>
<dbReference type="InterPro" id="IPR002508">
    <property type="entry name" value="MurNAc-LAA_cat"/>
</dbReference>
<keyword evidence="3" id="KW-1185">Reference proteome</keyword>
<dbReference type="Proteomes" id="UP000713904">
    <property type="component" value="Unassembled WGS sequence"/>
</dbReference>
<dbReference type="SMART" id="SM00646">
    <property type="entry name" value="Ami_3"/>
    <property type="match status" value="1"/>
</dbReference>
<evidence type="ECO:0000259" key="1">
    <source>
        <dbReference type="SMART" id="SM00646"/>
    </source>
</evidence>
<dbReference type="Pfam" id="PF01520">
    <property type="entry name" value="Amidase_3"/>
    <property type="match status" value="1"/>
</dbReference>